<dbReference type="InterPro" id="IPR008210">
    <property type="entry name" value="PEP_carboxykinase_N"/>
</dbReference>
<evidence type="ECO:0000256" key="4">
    <source>
        <dbReference type="ARBA" id="ARBA00022432"/>
    </source>
</evidence>
<evidence type="ECO:0000256" key="5">
    <source>
        <dbReference type="ARBA" id="ARBA00022490"/>
    </source>
</evidence>
<keyword evidence="13" id="KW-0670">Pyruvate</keyword>
<dbReference type="Gene3D" id="3.90.228.20">
    <property type="match status" value="1"/>
</dbReference>
<dbReference type="InterPro" id="IPR001272">
    <property type="entry name" value="PEP_carboxykinase_ATP"/>
</dbReference>
<evidence type="ECO:0000256" key="9">
    <source>
        <dbReference type="ARBA" id="ARBA00022840"/>
    </source>
</evidence>
<accession>A0A3B1CYY4</accession>
<dbReference type="NCBIfam" id="TIGR00224">
    <property type="entry name" value="pckA"/>
    <property type="match status" value="1"/>
</dbReference>
<dbReference type="SUPFAM" id="SSF53795">
    <property type="entry name" value="PEP carboxykinase-like"/>
    <property type="match status" value="1"/>
</dbReference>
<dbReference type="SUPFAM" id="SSF68923">
    <property type="entry name" value="PEP carboxykinase N-terminal domain"/>
    <property type="match status" value="1"/>
</dbReference>
<dbReference type="Gene3D" id="3.40.449.10">
    <property type="entry name" value="Phosphoenolpyruvate Carboxykinase, domain 1"/>
    <property type="match status" value="1"/>
</dbReference>
<evidence type="ECO:0000313" key="13">
    <source>
        <dbReference type="EMBL" id="VAX35876.1"/>
    </source>
</evidence>
<dbReference type="PIRSF" id="PIRSF006294">
    <property type="entry name" value="PEP_crbxkin"/>
    <property type="match status" value="1"/>
</dbReference>
<dbReference type="InterPro" id="IPR015994">
    <property type="entry name" value="PEPCK_ATP_CS"/>
</dbReference>
<reference evidence="13" key="1">
    <citation type="submission" date="2018-06" db="EMBL/GenBank/DDBJ databases">
        <authorList>
            <person name="Zhirakovskaya E."/>
        </authorList>
    </citation>
    <scope>NUCLEOTIDE SEQUENCE</scope>
</reference>
<dbReference type="GO" id="GO:0016301">
    <property type="term" value="F:kinase activity"/>
    <property type="evidence" value="ECO:0007669"/>
    <property type="project" value="UniProtKB-KW"/>
</dbReference>
<evidence type="ECO:0000256" key="11">
    <source>
        <dbReference type="ARBA" id="ARBA00023239"/>
    </source>
</evidence>
<evidence type="ECO:0000256" key="12">
    <source>
        <dbReference type="ARBA" id="ARBA00047371"/>
    </source>
</evidence>
<dbReference type="Gene3D" id="2.170.8.10">
    <property type="entry name" value="Phosphoenolpyruvate Carboxykinase, domain 2"/>
    <property type="match status" value="1"/>
</dbReference>
<dbReference type="EMBL" id="UOGJ01000074">
    <property type="protein sequence ID" value="VAX35876.1"/>
    <property type="molecule type" value="Genomic_DNA"/>
</dbReference>
<comment type="catalytic activity">
    <reaction evidence="12">
        <text>oxaloacetate + ATP = phosphoenolpyruvate + ADP + CO2</text>
        <dbReference type="Rhea" id="RHEA:18617"/>
        <dbReference type="ChEBI" id="CHEBI:16452"/>
        <dbReference type="ChEBI" id="CHEBI:16526"/>
        <dbReference type="ChEBI" id="CHEBI:30616"/>
        <dbReference type="ChEBI" id="CHEBI:58702"/>
        <dbReference type="ChEBI" id="CHEBI:456216"/>
        <dbReference type="EC" id="4.1.1.49"/>
    </reaction>
</comment>
<keyword evidence="8" id="KW-0210">Decarboxylase</keyword>
<keyword evidence="13" id="KW-0418">Kinase</keyword>
<dbReference type="AlphaFoldDB" id="A0A3B1CYY4"/>
<dbReference type="InterPro" id="IPR013035">
    <property type="entry name" value="PEP_carboxykinase_C"/>
</dbReference>
<dbReference type="UniPathway" id="UPA00138"/>
<proteinExistence type="inferred from homology"/>
<dbReference type="GO" id="GO:0006094">
    <property type="term" value="P:gluconeogenesis"/>
    <property type="evidence" value="ECO:0007669"/>
    <property type="project" value="UniProtKB-UniPathway"/>
</dbReference>
<evidence type="ECO:0000256" key="8">
    <source>
        <dbReference type="ARBA" id="ARBA00022793"/>
    </source>
</evidence>
<evidence type="ECO:0000256" key="1">
    <source>
        <dbReference type="ARBA" id="ARBA00004742"/>
    </source>
</evidence>
<dbReference type="PROSITE" id="PS00532">
    <property type="entry name" value="PEPCK_ATP"/>
    <property type="match status" value="1"/>
</dbReference>
<dbReference type="GO" id="GO:0046872">
    <property type="term" value="F:metal ion binding"/>
    <property type="evidence" value="ECO:0007669"/>
    <property type="project" value="UniProtKB-KW"/>
</dbReference>
<protein>
    <recommendedName>
        <fullName evidence="3">phosphoenolpyruvate carboxykinase (ATP)</fullName>
        <ecNumber evidence="3">4.1.1.49</ecNumber>
    </recommendedName>
</protein>
<keyword evidence="11 13" id="KW-0456">Lyase</keyword>
<keyword evidence="9" id="KW-0067">ATP-binding</keyword>
<evidence type="ECO:0000256" key="7">
    <source>
        <dbReference type="ARBA" id="ARBA00022741"/>
    </source>
</evidence>
<dbReference type="GO" id="GO:0005524">
    <property type="term" value="F:ATP binding"/>
    <property type="evidence" value="ECO:0007669"/>
    <property type="project" value="UniProtKB-KW"/>
</dbReference>
<dbReference type="PANTHER" id="PTHR30031">
    <property type="entry name" value="PHOSPHOENOLPYRUVATE CARBOXYKINASE ATP"/>
    <property type="match status" value="1"/>
</dbReference>
<dbReference type="GO" id="GO:0005829">
    <property type="term" value="C:cytosol"/>
    <property type="evidence" value="ECO:0007669"/>
    <property type="project" value="TreeGrafter"/>
</dbReference>
<evidence type="ECO:0000256" key="10">
    <source>
        <dbReference type="ARBA" id="ARBA00023211"/>
    </source>
</evidence>
<evidence type="ECO:0000256" key="2">
    <source>
        <dbReference type="ARBA" id="ARBA00006052"/>
    </source>
</evidence>
<keyword evidence="6" id="KW-0479">Metal-binding</keyword>
<organism evidence="13">
    <name type="scientific">hydrothermal vent metagenome</name>
    <dbReference type="NCBI Taxonomy" id="652676"/>
    <lineage>
        <taxon>unclassified sequences</taxon>
        <taxon>metagenomes</taxon>
        <taxon>ecological metagenomes</taxon>
    </lineage>
</organism>
<name>A0A3B1CYY4_9ZZZZ</name>
<dbReference type="CDD" id="cd00484">
    <property type="entry name" value="PEPCK_ATP"/>
    <property type="match status" value="1"/>
</dbReference>
<dbReference type="HAMAP" id="MF_00453">
    <property type="entry name" value="PEPCK_ATP"/>
    <property type="match status" value="1"/>
</dbReference>
<keyword evidence="5" id="KW-0963">Cytoplasm</keyword>
<evidence type="ECO:0000256" key="6">
    <source>
        <dbReference type="ARBA" id="ARBA00022723"/>
    </source>
</evidence>
<comment type="pathway">
    <text evidence="1">Carbohydrate biosynthesis; gluconeogenesis.</text>
</comment>
<keyword evidence="10" id="KW-0464">Manganese</keyword>
<dbReference type="NCBIfam" id="NF006819">
    <property type="entry name" value="PRK09344.1-1"/>
    <property type="match status" value="1"/>
</dbReference>
<evidence type="ECO:0000256" key="3">
    <source>
        <dbReference type="ARBA" id="ARBA00012363"/>
    </source>
</evidence>
<dbReference type="NCBIfam" id="NF006820">
    <property type="entry name" value="PRK09344.1-2"/>
    <property type="match status" value="1"/>
</dbReference>
<keyword evidence="7" id="KW-0547">Nucleotide-binding</keyword>
<dbReference type="FunFam" id="3.40.449.10:FF:000001">
    <property type="entry name" value="Phosphoenolpyruvate carboxykinase (ATP)"/>
    <property type="match status" value="1"/>
</dbReference>
<dbReference type="PANTHER" id="PTHR30031:SF0">
    <property type="entry name" value="PHOSPHOENOLPYRUVATE CARBOXYKINASE (ATP)"/>
    <property type="match status" value="1"/>
</dbReference>
<keyword evidence="13" id="KW-0808">Transferase</keyword>
<dbReference type="EC" id="4.1.1.49" evidence="3"/>
<dbReference type="GO" id="GO:0004612">
    <property type="term" value="F:phosphoenolpyruvate carboxykinase (ATP) activity"/>
    <property type="evidence" value="ECO:0007669"/>
    <property type="project" value="UniProtKB-EC"/>
</dbReference>
<keyword evidence="4" id="KW-0312">Gluconeogenesis</keyword>
<comment type="similarity">
    <text evidence="2">Belongs to the phosphoenolpyruvate carboxykinase (ATP) family.</text>
</comment>
<dbReference type="NCBIfam" id="NF006821">
    <property type="entry name" value="PRK09344.1-3"/>
    <property type="match status" value="1"/>
</dbReference>
<gene>
    <name evidence="13" type="ORF">MNBD_UNCLBAC01-1062</name>
</gene>
<sequence length="541" mass="60779">MKKQNLEQVGITDVKEIFYNLSYEELFQHETNPSLEEYEKCVETELGAVSVDTGRFTGRSPQDKYIVEDDITKDTVWWTNGEASGSDNKKLSLDAWNHLKKISIQELNNKKLYVIDGFCGANHNTRMSIRLVTEIAWMAHFFKNMFIRPTEEELKNFEPDWTILNACKTNCTNFEKYNMHSEVFCAFNIKERMTVIGGTRYGGEIKKGIFSIMNYFLPLQGIGAFHCSANQGKEGDTALFFGLSGTGKTSLSTDPKRALIGDDEHGWDDEGVFNFEGGCYAKCIDLTKEKEPDIYAAIKRNALLENLDIDAAGKIDFTSDKKTQNTRVSYPLDHIDNIVKPISKGGHPKNIIFLTCDAFGVLPPVAKLTKDQTMYHYLNGYTAKVAGTELGVKEPQATFSACFGKAFLLVHPTQYAQILAEKMEAHECHAYLINTGWVSGKYGVGYRIPIMDNRIIIDAILDGSLEKAEYETLPILNLNIPKSLSGLESDVHPRNAWNDKNEYDATAIKLAEMFINNFKNFTDTEKGKTLVAAGPQLLVNT</sequence>
<dbReference type="Pfam" id="PF01293">
    <property type="entry name" value="PEPCK_ATP"/>
    <property type="match status" value="1"/>
</dbReference>